<proteinExistence type="predicted"/>
<comment type="caution">
    <text evidence="1">The sequence shown here is derived from an EMBL/GenBank/DDBJ whole genome shotgun (WGS) entry which is preliminary data.</text>
</comment>
<dbReference type="EMBL" id="PVNL01000083">
    <property type="protein sequence ID" value="PRQ06108.1"/>
    <property type="molecule type" value="Genomic_DNA"/>
</dbReference>
<protein>
    <submittedName>
        <fullName evidence="1">Putative addiction module component</fullName>
    </submittedName>
</protein>
<dbReference type="RefSeq" id="WP_106091092.1">
    <property type="nucleotide sequence ID" value="NZ_PVNL01000083.1"/>
</dbReference>
<gene>
    <name evidence="1" type="ORF">ENSA7_41420</name>
</gene>
<dbReference type="Proteomes" id="UP000238823">
    <property type="component" value="Unassembled WGS sequence"/>
</dbReference>
<dbReference type="OrthoDB" id="5572947at2"/>
<dbReference type="Pfam" id="PF09720">
    <property type="entry name" value="Unstab_antitox"/>
    <property type="match status" value="1"/>
</dbReference>
<organism evidence="1 2">
    <name type="scientific">Enhygromyxa salina</name>
    <dbReference type="NCBI Taxonomy" id="215803"/>
    <lineage>
        <taxon>Bacteria</taxon>
        <taxon>Pseudomonadati</taxon>
        <taxon>Myxococcota</taxon>
        <taxon>Polyangia</taxon>
        <taxon>Nannocystales</taxon>
        <taxon>Nannocystaceae</taxon>
        <taxon>Enhygromyxa</taxon>
    </lineage>
</organism>
<dbReference type="InterPro" id="IPR013406">
    <property type="entry name" value="CHP02574_addiction_mod"/>
</dbReference>
<dbReference type="AlphaFoldDB" id="A0A2S9YM09"/>
<reference evidence="1 2" key="1">
    <citation type="submission" date="2018-03" db="EMBL/GenBank/DDBJ databases">
        <title>Draft Genome Sequences of the Obligatory Marine Myxobacteria Enhygromyxa salina SWB007.</title>
        <authorList>
            <person name="Poehlein A."/>
            <person name="Moghaddam J.A."/>
            <person name="Harms H."/>
            <person name="Alanjari M."/>
            <person name="Koenig G.M."/>
            <person name="Daniel R."/>
            <person name="Schaeberle T.F."/>
        </authorList>
    </citation>
    <scope>NUCLEOTIDE SEQUENCE [LARGE SCALE GENOMIC DNA]</scope>
    <source>
        <strain evidence="1 2">SWB007</strain>
    </source>
</reference>
<name>A0A2S9YM09_9BACT</name>
<accession>A0A2S9YM09</accession>
<evidence type="ECO:0000313" key="1">
    <source>
        <dbReference type="EMBL" id="PRQ06108.1"/>
    </source>
</evidence>
<evidence type="ECO:0000313" key="2">
    <source>
        <dbReference type="Proteomes" id="UP000238823"/>
    </source>
</evidence>
<sequence length="78" mass="8789">MNAAAKKLVEEALALPPDQREELIYVLSDSLGGPEISLAWREEIERRLEKFSRGEAKLQDAETLFARLEAKYANDARG</sequence>